<dbReference type="EMBL" id="JH719395">
    <property type="protein sequence ID" value="EJC80185.1"/>
    <property type="molecule type" value="Genomic_DNA"/>
</dbReference>
<dbReference type="Proteomes" id="UP000005732">
    <property type="component" value="Unassembled WGS sequence"/>
</dbReference>
<evidence type="ECO:0000313" key="1">
    <source>
        <dbReference type="EMBL" id="EJC80185.1"/>
    </source>
</evidence>
<dbReference type="OrthoDB" id="8126843at2"/>
<dbReference type="HOGENOM" id="CLU_1757348_0_0_5"/>
<dbReference type="AlphaFoldDB" id="J0CKW8"/>
<name>J0CKW8_RHILT</name>
<reference evidence="1 2" key="1">
    <citation type="submission" date="2012-02" db="EMBL/GenBank/DDBJ databases">
        <title>Improved High-Quality Draft Sequence of Rhizobium leguminosarum bv. trifolii WSM2297.</title>
        <authorList>
            <consortium name="US DOE Joint Genome Institute"/>
            <person name="Lucas S."/>
            <person name="Han J."/>
            <person name="Lapidus A."/>
            <person name="Cheng J.-F."/>
            <person name="Goodwin L."/>
            <person name="Pitluck S."/>
            <person name="Peters L."/>
            <person name="Ovchinnikova G."/>
            <person name="Zhang X."/>
            <person name="Detter J.C."/>
            <person name="Han C."/>
            <person name="Tapia R."/>
            <person name="Land M."/>
            <person name="Hauser L."/>
            <person name="Kyrpides N."/>
            <person name="Ivanova N."/>
            <person name="Pagani I."/>
            <person name="Brau L."/>
            <person name="Yates R."/>
            <person name="O'Hara G."/>
            <person name="Rui T."/>
            <person name="Howieson J."/>
            <person name="Reeve W."/>
            <person name="Woyke T."/>
        </authorList>
    </citation>
    <scope>NUCLEOTIDE SEQUENCE [LARGE SCALE GENOMIC DNA]</scope>
    <source>
        <strain evidence="1 2">WSM2297</strain>
    </source>
</reference>
<accession>J0CKW8</accession>
<organism evidence="1 2">
    <name type="scientific">Rhizobium leguminosarum bv. trifolii WSM2297</name>
    <dbReference type="NCBI Taxonomy" id="754762"/>
    <lineage>
        <taxon>Bacteria</taxon>
        <taxon>Pseudomonadati</taxon>
        <taxon>Pseudomonadota</taxon>
        <taxon>Alphaproteobacteria</taxon>
        <taxon>Hyphomicrobiales</taxon>
        <taxon>Rhizobiaceae</taxon>
        <taxon>Rhizobium/Agrobacterium group</taxon>
        <taxon>Rhizobium</taxon>
    </lineage>
</organism>
<proteinExistence type="predicted"/>
<evidence type="ECO:0000313" key="2">
    <source>
        <dbReference type="Proteomes" id="UP000005732"/>
    </source>
</evidence>
<sequence length="148" mass="16505">MLLVADGMMNMLGAVPNATKAAEAFLGIKVPADASGFLVNMASNPWEGADAFLSSIAIDGTHFNRTVRRAYDLLTELKPIHEIQHQDERDESLDWIGYFGRVRHHASNAIRVRSETEAADYVRRGYALRMRGKDTNKVNLITAENIVF</sequence>
<gene>
    <name evidence="1" type="ORF">Rleg4DRAFT_1799</name>
</gene>
<dbReference type="RefSeq" id="WP_003580675.1">
    <property type="nucleotide sequence ID" value="NZ_JH719395.1"/>
</dbReference>
<protein>
    <submittedName>
        <fullName evidence="1">Uncharacterized protein</fullName>
    </submittedName>
</protein>